<name>A0A8J5NBC4_HOMAM</name>
<evidence type="ECO:0000313" key="2">
    <source>
        <dbReference type="Proteomes" id="UP000747542"/>
    </source>
</evidence>
<dbReference type="Proteomes" id="UP000747542">
    <property type="component" value="Unassembled WGS sequence"/>
</dbReference>
<reference evidence="1" key="1">
    <citation type="journal article" date="2021" name="Sci. Adv.">
        <title>The American lobster genome reveals insights on longevity, neural, and immune adaptations.</title>
        <authorList>
            <person name="Polinski J.M."/>
            <person name="Zimin A.V."/>
            <person name="Clark K.F."/>
            <person name="Kohn A.B."/>
            <person name="Sadowski N."/>
            <person name="Timp W."/>
            <person name="Ptitsyn A."/>
            <person name="Khanna P."/>
            <person name="Romanova D.Y."/>
            <person name="Williams P."/>
            <person name="Greenwood S.J."/>
            <person name="Moroz L.L."/>
            <person name="Walt D.R."/>
            <person name="Bodnar A.G."/>
        </authorList>
    </citation>
    <scope>NUCLEOTIDE SEQUENCE</scope>
    <source>
        <strain evidence="1">GMGI-L3</strain>
    </source>
</reference>
<dbReference type="EMBL" id="JAHLQT010002534">
    <property type="protein sequence ID" value="KAG7176905.1"/>
    <property type="molecule type" value="Genomic_DNA"/>
</dbReference>
<protein>
    <submittedName>
        <fullName evidence="1">Uncharacterized protein</fullName>
    </submittedName>
</protein>
<sequence length="137" mass="16208">MAGRSLKNLAAIAHLLEEEEEEKVRGKRKRLWLYQSLKKRKCEGEFWTLYKELADDEAKFYQYFRMSKAKFNYLLEKIEMDLAKMDTNCREAVPQKERLAVCRRQTGQDFSRRNPRLVGRLSAACSRQPDGSCEQLH</sequence>
<evidence type="ECO:0000313" key="1">
    <source>
        <dbReference type="EMBL" id="KAG7176905.1"/>
    </source>
</evidence>
<proteinExistence type="predicted"/>
<keyword evidence="2" id="KW-1185">Reference proteome</keyword>
<accession>A0A8J5NBC4</accession>
<gene>
    <name evidence="1" type="ORF">Hamer_G000107</name>
</gene>
<organism evidence="1 2">
    <name type="scientific">Homarus americanus</name>
    <name type="common">American lobster</name>
    <dbReference type="NCBI Taxonomy" id="6706"/>
    <lineage>
        <taxon>Eukaryota</taxon>
        <taxon>Metazoa</taxon>
        <taxon>Ecdysozoa</taxon>
        <taxon>Arthropoda</taxon>
        <taxon>Crustacea</taxon>
        <taxon>Multicrustacea</taxon>
        <taxon>Malacostraca</taxon>
        <taxon>Eumalacostraca</taxon>
        <taxon>Eucarida</taxon>
        <taxon>Decapoda</taxon>
        <taxon>Pleocyemata</taxon>
        <taxon>Astacidea</taxon>
        <taxon>Nephropoidea</taxon>
        <taxon>Nephropidae</taxon>
        <taxon>Homarus</taxon>
    </lineage>
</organism>
<comment type="caution">
    <text evidence="1">The sequence shown here is derived from an EMBL/GenBank/DDBJ whole genome shotgun (WGS) entry which is preliminary data.</text>
</comment>
<dbReference type="AlphaFoldDB" id="A0A8J5NBC4"/>